<organism evidence="10 11">
    <name type="scientific">Cherax quadricarinatus</name>
    <name type="common">Australian red claw crayfish</name>
    <dbReference type="NCBI Taxonomy" id="27406"/>
    <lineage>
        <taxon>Eukaryota</taxon>
        <taxon>Metazoa</taxon>
        <taxon>Ecdysozoa</taxon>
        <taxon>Arthropoda</taxon>
        <taxon>Crustacea</taxon>
        <taxon>Multicrustacea</taxon>
        <taxon>Malacostraca</taxon>
        <taxon>Eumalacostraca</taxon>
        <taxon>Eucarida</taxon>
        <taxon>Decapoda</taxon>
        <taxon>Pleocyemata</taxon>
        <taxon>Astacidea</taxon>
        <taxon>Parastacoidea</taxon>
        <taxon>Parastacidae</taxon>
        <taxon>Cherax</taxon>
    </lineage>
</organism>
<dbReference type="CDD" id="cd23995">
    <property type="entry name" value="Seipin_BSCL2_like"/>
    <property type="match status" value="1"/>
</dbReference>
<accession>A0AAW0YI60</accession>
<evidence type="ECO:0000256" key="4">
    <source>
        <dbReference type="ARBA" id="ARBA00022824"/>
    </source>
</evidence>
<dbReference type="GO" id="GO:0140042">
    <property type="term" value="P:lipid droplet formation"/>
    <property type="evidence" value="ECO:0007669"/>
    <property type="project" value="UniProtKB-ARBA"/>
</dbReference>
<evidence type="ECO:0000256" key="7">
    <source>
        <dbReference type="ARBA" id="ARBA00023136"/>
    </source>
</evidence>
<evidence type="ECO:0000256" key="1">
    <source>
        <dbReference type="ARBA" id="ARBA00004477"/>
    </source>
</evidence>
<evidence type="ECO:0000256" key="2">
    <source>
        <dbReference type="ARBA" id="ARBA00022064"/>
    </source>
</evidence>
<dbReference type="EMBL" id="JARKIK010000005">
    <property type="protein sequence ID" value="KAK8751518.1"/>
    <property type="molecule type" value="Genomic_DNA"/>
</dbReference>
<proteinExistence type="predicted"/>
<dbReference type="AlphaFoldDB" id="A0AAW0YI60"/>
<dbReference type="GO" id="GO:0005789">
    <property type="term" value="C:endoplasmic reticulum membrane"/>
    <property type="evidence" value="ECO:0007669"/>
    <property type="project" value="UniProtKB-SubCell"/>
</dbReference>
<feature type="compositionally biased region" description="Basic and acidic residues" evidence="8">
    <location>
        <begin position="334"/>
        <end position="353"/>
    </location>
</feature>
<evidence type="ECO:0000256" key="5">
    <source>
        <dbReference type="ARBA" id="ARBA00022989"/>
    </source>
</evidence>
<protein>
    <recommendedName>
        <fullName evidence="2">Seipin</fullName>
    </recommendedName>
</protein>
<comment type="caution">
    <text evidence="10">The sequence shown here is derived from an EMBL/GenBank/DDBJ whole genome shotgun (WGS) entry which is preliminary data.</text>
</comment>
<keyword evidence="5 9" id="KW-1133">Transmembrane helix</keyword>
<keyword evidence="4" id="KW-0256">Endoplasmic reticulum</keyword>
<evidence type="ECO:0000256" key="9">
    <source>
        <dbReference type="SAM" id="Phobius"/>
    </source>
</evidence>
<comment type="subcellular location">
    <subcellularLocation>
        <location evidence="1">Endoplasmic reticulum membrane</location>
        <topology evidence="1">Multi-pass membrane protein</topology>
    </subcellularLocation>
</comment>
<evidence type="ECO:0000256" key="8">
    <source>
        <dbReference type="SAM" id="MobiDB-lite"/>
    </source>
</evidence>
<name>A0AAW0YI60_CHEQU</name>
<keyword evidence="11" id="KW-1185">Reference proteome</keyword>
<feature type="compositionally biased region" description="Basic and acidic residues" evidence="8">
    <location>
        <begin position="383"/>
        <end position="400"/>
    </location>
</feature>
<dbReference type="PANTHER" id="PTHR21212:SF0">
    <property type="entry name" value="SEIPIN"/>
    <property type="match status" value="1"/>
</dbReference>
<keyword evidence="7 9" id="KW-0472">Membrane</keyword>
<keyword evidence="6" id="KW-0443">Lipid metabolism</keyword>
<feature type="transmembrane region" description="Helical" evidence="9">
    <location>
        <begin position="237"/>
        <end position="260"/>
    </location>
</feature>
<evidence type="ECO:0000256" key="6">
    <source>
        <dbReference type="ARBA" id="ARBA00023098"/>
    </source>
</evidence>
<reference evidence="10 11" key="1">
    <citation type="journal article" date="2024" name="BMC Genomics">
        <title>Genome assembly of redclaw crayfish (Cherax quadricarinatus) provides insights into its immune adaptation and hypoxia tolerance.</title>
        <authorList>
            <person name="Liu Z."/>
            <person name="Zheng J."/>
            <person name="Li H."/>
            <person name="Fang K."/>
            <person name="Wang S."/>
            <person name="He J."/>
            <person name="Zhou D."/>
            <person name="Weng S."/>
            <person name="Chi M."/>
            <person name="Gu Z."/>
            <person name="He J."/>
            <person name="Li F."/>
            <person name="Wang M."/>
        </authorList>
    </citation>
    <scope>NUCLEOTIDE SEQUENCE [LARGE SCALE GENOMIC DNA]</scope>
    <source>
        <strain evidence="10">ZL_2023a</strain>
    </source>
</reference>
<dbReference type="Proteomes" id="UP001445076">
    <property type="component" value="Unassembled WGS sequence"/>
</dbReference>
<evidence type="ECO:0000256" key="3">
    <source>
        <dbReference type="ARBA" id="ARBA00022692"/>
    </source>
</evidence>
<dbReference type="PANTHER" id="PTHR21212">
    <property type="entry name" value="BERNARDINELLI-SEIP CONGENITAL LIPODYSTROPHY 2 HOMOLOG BSCL2 PROTEIN"/>
    <property type="match status" value="1"/>
</dbReference>
<dbReference type="GO" id="GO:0006629">
    <property type="term" value="P:lipid metabolic process"/>
    <property type="evidence" value="ECO:0007669"/>
    <property type="project" value="UniProtKB-KW"/>
</dbReference>
<dbReference type="Pfam" id="PF06775">
    <property type="entry name" value="Seipin"/>
    <property type="match status" value="1"/>
</dbReference>
<sequence>MVLFGTYIDSKRKAARKYIAEWQATVYSLVVFSATMVVMFWASVFLYTSFYFTYMPDESITWPMNFHYQSCQDRPGICSNPYAIISVTDPTRGSVLARGQKYRVVVDIEMPESPTNQRIGNEDDMFNVGMFLINMSMRTHSGQILRKSSRSTMLRYRSPLLHTLSTVTFSPLLLYGIQEEKQMVTVELFSQYEEDPVTPLSDVHVELESRFVELYGAQLRIHAIFSGLRYLMYHYPLVSAAMGIGICMVFLSAVVIFSWYQFSGPTLNARIGASQGTLPNGNALTISQENSKLANLADDKLGDGTDQKENVFDLFEKCELDHESKAAPGQVTGGDDHKVKTDQHSDTKRHGSDDFEVIGSSKAPDEIGSQGASELSAASPSETDGRQESRVVSIDEKYDLTGEAGSSHTSGVHIIDDDDKISGETDSMRGSVNDYEDSDIKTEETSTREVSSTDSDEDFVIRQRVQCEEYSH</sequence>
<gene>
    <name evidence="10" type="ORF">OTU49_008862</name>
</gene>
<dbReference type="InterPro" id="IPR009617">
    <property type="entry name" value="Seipin"/>
</dbReference>
<evidence type="ECO:0000313" key="11">
    <source>
        <dbReference type="Proteomes" id="UP001445076"/>
    </source>
</evidence>
<keyword evidence="3 9" id="KW-0812">Transmembrane</keyword>
<feature type="compositionally biased region" description="Basic and acidic residues" evidence="8">
    <location>
        <begin position="438"/>
        <end position="447"/>
    </location>
</feature>
<feature type="transmembrane region" description="Helical" evidence="9">
    <location>
        <begin position="26"/>
        <end position="54"/>
    </location>
</feature>
<feature type="compositionally biased region" description="Polar residues" evidence="8">
    <location>
        <begin position="370"/>
        <end position="382"/>
    </location>
</feature>
<evidence type="ECO:0000313" key="10">
    <source>
        <dbReference type="EMBL" id="KAK8751518.1"/>
    </source>
</evidence>
<feature type="region of interest" description="Disordered" evidence="8">
    <location>
        <begin position="325"/>
        <end position="457"/>
    </location>
</feature>